<reference evidence="7" key="1">
    <citation type="submission" date="2020-05" db="EMBL/GenBank/DDBJ databases">
        <authorList>
            <person name="Chiriac C."/>
            <person name="Salcher M."/>
            <person name="Ghai R."/>
            <person name="Kavagutti S V."/>
        </authorList>
    </citation>
    <scope>NUCLEOTIDE SEQUENCE</scope>
</reference>
<feature type="transmembrane region" description="Helical" evidence="5">
    <location>
        <begin position="137"/>
        <end position="156"/>
    </location>
</feature>
<keyword evidence="2 5" id="KW-0812">Transmembrane</keyword>
<evidence type="ECO:0000256" key="3">
    <source>
        <dbReference type="ARBA" id="ARBA00022989"/>
    </source>
</evidence>
<feature type="transmembrane region" description="Helical" evidence="5">
    <location>
        <begin position="202"/>
        <end position="221"/>
    </location>
</feature>
<name>A0A6J7NZB8_9ZZZZ</name>
<feature type="domain" description="Integral membrane bound transporter" evidence="6">
    <location>
        <begin position="190"/>
        <end position="317"/>
    </location>
</feature>
<comment type="subcellular location">
    <subcellularLocation>
        <location evidence="1">Membrane</location>
        <topology evidence="1">Multi-pass membrane protein</topology>
    </subcellularLocation>
</comment>
<dbReference type="InterPro" id="IPR049453">
    <property type="entry name" value="Memb_transporter_dom"/>
</dbReference>
<evidence type="ECO:0000256" key="4">
    <source>
        <dbReference type="ARBA" id="ARBA00023136"/>
    </source>
</evidence>
<dbReference type="Pfam" id="PF13515">
    <property type="entry name" value="FUSC_2"/>
    <property type="match status" value="1"/>
</dbReference>
<protein>
    <submittedName>
        <fullName evidence="7">Unannotated protein</fullName>
    </submittedName>
</protein>
<feature type="transmembrane region" description="Helical" evidence="5">
    <location>
        <begin position="110"/>
        <end position="131"/>
    </location>
</feature>
<feature type="transmembrane region" description="Helical" evidence="5">
    <location>
        <begin position="177"/>
        <end position="196"/>
    </location>
</feature>
<keyword evidence="4 5" id="KW-0472">Membrane</keyword>
<evidence type="ECO:0000256" key="1">
    <source>
        <dbReference type="ARBA" id="ARBA00004141"/>
    </source>
</evidence>
<feature type="transmembrane region" description="Helical" evidence="5">
    <location>
        <begin position="304"/>
        <end position="323"/>
    </location>
</feature>
<feature type="transmembrane region" description="Helical" evidence="5">
    <location>
        <begin position="274"/>
        <end position="292"/>
    </location>
</feature>
<dbReference type="AlphaFoldDB" id="A0A6J7NZB8"/>
<gene>
    <name evidence="7" type="ORF">UFOPK3957_01408</name>
</gene>
<evidence type="ECO:0000256" key="2">
    <source>
        <dbReference type="ARBA" id="ARBA00022692"/>
    </source>
</evidence>
<feature type="transmembrane region" description="Helical" evidence="5">
    <location>
        <begin position="63"/>
        <end position="79"/>
    </location>
</feature>
<feature type="transmembrane region" description="Helical" evidence="5">
    <location>
        <begin position="251"/>
        <end position="267"/>
    </location>
</feature>
<evidence type="ECO:0000259" key="6">
    <source>
        <dbReference type="Pfam" id="PF13515"/>
    </source>
</evidence>
<keyword evidence="3 5" id="KW-1133">Transmembrane helix</keyword>
<dbReference type="GO" id="GO:0016020">
    <property type="term" value="C:membrane"/>
    <property type="evidence" value="ECO:0007669"/>
    <property type="project" value="UniProtKB-SubCell"/>
</dbReference>
<dbReference type="EMBL" id="CAFBOM010000256">
    <property type="protein sequence ID" value="CAB4998048.1"/>
    <property type="molecule type" value="Genomic_DNA"/>
</dbReference>
<evidence type="ECO:0000256" key="5">
    <source>
        <dbReference type="SAM" id="Phobius"/>
    </source>
</evidence>
<feature type="transmembrane region" description="Helical" evidence="5">
    <location>
        <begin position="228"/>
        <end position="245"/>
    </location>
</feature>
<organism evidence="7">
    <name type="scientific">freshwater metagenome</name>
    <dbReference type="NCBI Taxonomy" id="449393"/>
    <lineage>
        <taxon>unclassified sequences</taxon>
        <taxon>metagenomes</taxon>
        <taxon>ecological metagenomes</taxon>
    </lineage>
</organism>
<sequence>MWLAGLVTFSLRRSIPRVAVVLAIPTIPALAFSAFGWGSAIGVWMLGALTGIISTLSSSARTALLAIAALSVAAGLGVANNGNPWGAMLIMGTVAGLSGLVSARGLQSAVSMVPIGAAFIVTQPPVVMMNASAEGNATAVALLIACSAGWGMLVTWTVMRKIHFPAVDPTPPGHARILAIMLTIVVGGAAWFVAHLDLGHGGAWLLMTIIIVIRPGIRITFITGTQRALGTIVGFVIVIALSTVVNQPITMLVVGAVLVGVSLLIRLNPRRAYWEFVLVMTPGVVLLVGAGGDEGSLHEVAVSRLYFTLIGSVLGLIAMGLLIPFTGRSAHDKPVSHADAAHG</sequence>
<accession>A0A6J7NZB8</accession>
<evidence type="ECO:0000313" key="7">
    <source>
        <dbReference type="EMBL" id="CAB4998048.1"/>
    </source>
</evidence>
<proteinExistence type="predicted"/>